<keyword evidence="3" id="KW-1185">Reference proteome</keyword>
<evidence type="ECO:0000256" key="1">
    <source>
        <dbReference type="SAM" id="MobiDB-lite"/>
    </source>
</evidence>
<comment type="caution">
    <text evidence="2">The sequence shown here is derived from an EMBL/GenBank/DDBJ whole genome shotgun (WGS) entry which is preliminary data.</text>
</comment>
<sequence length="164" mass="18447">MESGTPETRSNAWNEQAKYQLLLRIIAQTKENRPIKWDLINMPGRTTKSLQNMWTRINKEVQELEAQNEGEGSGVATPRKSSAKKSAGRGRPKKSDPIVPEEADDEEDVAPIPFKLASKKKRESLLEDEVSDIKRMKTEDDDVLLRAFKSEDGILDGFGDGDEC</sequence>
<feature type="region of interest" description="Disordered" evidence="1">
    <location>
        <begin position="61"/>
        <end position="112"/>
    </location>
</feature>
<feature type="compositionally biased region" description="Acidic residues" evidence="1">
    <location>
        <begin position="99"/>
        <end position="109"/>
    </location>
</feature>
<organism evidence="2 3">
    <name type="scientific">Escovopsis weberi</name>
    <dbReference type="NCBI Taxonomy" id="150374"/>
    <lineage>
        <taxon>Eukaryota</taxon>
        <taxon>Fungi</taxon>
        <taxon>Dikarya</taxon>
        <taxon>Ascomycota</taxon>
        <taxon>Pezizomycotina</taxon>
        <taxon>Sordariomycetes</taxon>
        <taxon>Hypocreomycetidae</taxon>
        <taxon>Hypocreales</taxon>
        <taxon>Hypocreaceae</taxon>
        <taxon>Escovopsis</taxon>
    </lineage>
</organism>
<evidence type="ECO:0000313" key="3">
    <source>
        <dbReference type="Proteomes" id="UP000053831"/>
    </source>
</evidence>
<dbReference type="Proteomes" id="UP000053831">
    <property type="component" value="Unassembled WGS sequence"/>
</dbReference>
<proteinExistence type="predicted"/>
<evidence type="ECO:0008006" key="4">
    <source>
        <dbReference type="Google" id="ProtNLM"/>
    </source>
</evidence>
<reference evidence="2 3" key="1">
    <citation type="submission" date="2015-07" db="EMBL/GenBank/DDBJ databases">
        <title>The genome of the fungus Escovopsis weberi, a specialized disease agent of ant agriculture.</title>
        <authorList>
            <person name="de Man T.J."/>
            <person name="Stajich J.E."/>
            <person name="Kubicek C.P."/>
            <person name="Chenthamara K."/>
            <person name="Atanasova L."/>
            <person name="Druzhinina I.S."/>
            <person name="Birnbaum S."/>
            <person name="Barribeau S.M."/>
            <person name="Teiling C."/>
            <person name="Suen G."/>
            <person name="Currie C."/>
            <person name="Gerardo N.M."/>
        </authorList>
    </citation>
    <scope>NUCLEOTIDE SEQUENCE [LARGE SCALE GENOMIC DNA]</scope>
</reference>
<feature type="compositionally biased region" description="Basic residues" evidence="1">
    <location>
        <begin position="81"/>
        <end position="92"/>
    </location>
</feature>
<protein>
    <recommendedName>
        <fullName evidence="4">Myb-like domain-containing protein</fullName>
    </recommendedName>
</protein>
<dbReference type="OrthoDB" id="4848529at2759"/>
<accession>A0A0N0RT10</accession>
<dbReference type="EMBL" id="LGSR01000022">
    <property type="protein sequence ID" value="KOS17545.1"/>
    <property type="molecule type" value="Genomic_DNA"/>
</dbReference>
<evidence type="ECO:0000313" key="2">
    <source>
        <dbReference type="EMBL" id="KOS17545.1"/>
    </source>
</evidence>
<gene>
    <name evidence="2" type="ORF">ESCO_002999</name>
</gene>
<dbReference type="AlphaFoldDB" id="A0A0N0RT10"/>
<name>A0A0N0RT10_ESCWE</name>